<dbReference type="RefSeq" id="WP_181608840.1">
    <property type="nucleotide sequence ID" value="NZ_BAABAM010000001.1"/>
</dbReference>
<name>A0A7W0CFN9_9ACTN</name>
<reference evidence="2 3" key="1">
    <citation type="submission" date="2020-07" db="EMBL/GenBank/DDBJ databases">
        <title>Genomic Encyclopedia of Type Strains, Phase IV (KMG-IV): sequencing the most valuable type-strain genomes for metagenomic binning, comparative biology and taxonomic classification.</title>
        <authorList>
            <person name="Goeker M."/>
        </authorList>
    </citation>
    <scope>NUCLEOTIDE SEQUENCE [LARGE SCALE GENOMIC DNA]</scope>
    <source>
        <strain evidence="2 3">DSM 45533</strain>
    </source>
</reference>
<dbReference type="Proteomes" id="UP000530928">
    <property type="component" value="Unassembled WGS sequence"/>
</dbReference>
<dbReference type="Gene3D" id="3.40.50.1820">
    <property type="entry name" value="alpha/beta hydrolase"/>
    <property type="match status" value="1"/>
</dbReference>
<protein>
    <submittedName>
        <fullName evidence="2">Pimeloyl-ACP methyl ester carboxylesterase</fullName>
    </submittedName>
</protein>
<dbReference type="SUPFAM" id="SSF53474">
    <property type="entry name" value="alpha/beta-Hydrolases"/>
    <property type="match status" value="1"/>
</dbReference>
<dbReference type="InterPro" id="IPR000073">
    <property type="entry name" value="AB_hydrolase_1"/>
</dbReference>
<dbReference type="GO" id="GO:0003824">
    <property type="term" value="F:catalytic activity"/>
    <property type="evidence" value="ECO:0007669"/>
    <property type="project" value="UniProtKB-ARBA"/>
</dbReference>
<organism evidence="2 3">
    <name type="scientific">Nonomuraea soli</name>
    <dbReference type="NCBI Taxonomy" id="1032476"/>
    <lineage>
        <taxon>Bacteria</taxon>
        <taxon>Bacillati</taxon>
        <taxon>Actinomycetota</taxon>
        <taxon>Actinomycetes</taxon>
        <taxon>Streptosporangiales</taxon>
        <taxon>Streptosporangiaceae</taxon>
        <taxon>Nonomuraea</taxon>
    </lineage>
</organism>
<sequence length="269" mass="28741">MESRHILVDAVDTHYLHAGDPDAPVVVLLHGGAPGEAAETAWSRNIEALAGQHRVIAPDWLGFGRSAKVVDFGDRMGRMIRHLARLLEELQIGSADLVGLSMGGSALIRALVDGTLAARRAVLVSAGGPPISREAMARLAAYDGSAESMREQIRLACADPAWAHDEAYVARRMELAALPGAHEAFASLGLRGLTSPPPAPEPGYARIQVPVLLVAGALDRLKPRGFAEQAAGRIRDARLEVFDGCGHCPQLEDAHRFNHTVLAFLEENP</sequence>
<dbReference type="InterPro" id="IPR029058">
    <property type="entry name" value="AB_hydrolase_fold"/>
</dbReference>
<dbReference type="EMBL" id="JACDUR010000001">
    <property type="protein sequence ID" value="MBA2890120.1"/>
    <property type="molecule type" value="Genomic_DNA"/>
</dbReference>
<comment type="caution">
    <text evidence="2">The sequence shown here is derived from an EMBL/GenBank/DDBJ whole genome shotgun (WGS) entry which is preliminary data.</text>
</comment>
<gene>
    <name evidence="2" type="ORF">HNR30_001455</name>
</gene>
<dbReference type="PANTHER" id="PTHR46438:SF11">
    <property type="entry name" value="LIPASE-RELATED"/>
    <property type="match status" value="1"/>
</dbReference>
<evidence type="ECO:0000259" key="1">
    <source>
        <dbReference type="Pfam" id="PF12697"/>
    </source>
</evidence>
<dbReference type="PANTHER" id="PTHR46438">
    <property type="entry name" value="ALPHA/BETA-HYDROLASES SUPERFAMILY PROTEIN"/>
    <property type="match status" value="1"/>
</dbReference>
<feature type="domain" description="AB hydrolase-1" evidence="1">
    <location>
        <begin position="26"/>
        <end position="258"/>
    </location>
</feature>
<evidence type="ECO:0000313" key="2">
    <source>
        <dbReference type="EMBL" id="MBA2890120.1"/>
    </source>
</evidence>
<dbReference type="AlphaFoldDB" id="A0A7W0CFN9"/>
<dbReference type="PRINTS" id="PR00111">
    <property type="entry name" value="ABHYDROLASE"/>
</dbReference>
<dbReference type="Pfam" id="PF12697">
    <property type="entry name" value="Abhydrolase_6"/>
    <property type="match status" value="1"/>
</dbReference>
<keyword evidence="3" id="KW-1185">Reference proteome</keyword>
<evidence type="ECO:0000313" key="3">
    <source>
        <dbReference type="Proteomes" id="UP000530928"/>
    </source>
</evidence>
<proteinExistence type="predicted"/>
<accession>A0A7W0CFN9</accession>